<comment type="similarity">
    <text evidence="1">Belongs to the sigma-70 factor family. ECF subfamily.</text>
</comment>
<evidence type="ECO:0000256" key="2">
    <source>
        <dbReference type="ARBA" id="ARBA00023015"/>
    </source>
</evidence>
<evidence type="ECO:0000259" key="5">
    <source>
        <dbReference type="Pfam" id="PF04542"/>
    </source>
</evidence>
<proteinExistence type="inferred from homology"/>
<feature type="domain" description="RNA polymerase sigma-70 region 2" evidence="5">
    <location>
        <begin position="29"/>
        <end position="96"/>
    </location>
</feature>
<evidence type="ECO:0000313" key="8">
    <source>
        <dbReference type="Proteomes" id="UP000276603"/>
    </source>
</evidence>
<dbReference type="PANTHER" id="PTHR43133:SF46">
    <property type="entry name" value="RNA POLYMERASE SIGMA-70 FACTOR ECF SUBFAMILY"/>
    <property type="match status" value="1"/>
</dbReference>
<evidence type="ECO:0000313" key="7">
    <source>
        <dbReference type="EMBL" id="RKN77895.1"/>
    </source>
</evidence>
<organism evidence="7 8">
    <name type="scientific">Ulvibacterium marinum</name>
    <dbReference type="NCBI Taxonomy" id="2419782"/>
    <lineage>
        <taxon>Bacteria</taxon>
        <taxon>Pseudomonadati</taxon>
        <taxon>Bacteroidota</taxon>
        <taxon>Flavobacteriia</taxon>
        <taxon>Flavobacteriales</taxon>
        <taxon>Flavobacteriaceae</taxon>
        <taxon>Ulvibacterium</taxon>
    </lineage>
</organism>
<reference evidence="7 8" key="1">
    <citation type="submission" date="2018-10" db="EMBL/GenBank/DDBJ databases">
        <title>Ulvibacterium marinum gen. nov., sp. nov., a novel marine bacterium of the family Flavobacteriaceae, isolated from a culture of the green alga Ulva prolifera.</title>
        <authorList>
            <person name="Zhang Z."/>
        </authorList>
    </citation>
    <scope>NUCLEOTIDE SEQUENCE [LARGE SCALE GENOMIC DNA]</scope>
    <source>
        <strain evidence="7 8">CCMM003</strain>
    </source>
</reference>
<dbReference type="InterPro" id="IPR014284">
    <property type="entry name" value="RNA_pol_sigma-70_dom"/>
</dbReference>
<dbReference type="Gene3D" id="1.10.10.10">
    <property type="entry name" value="Winged helix-like DNA-binding domain superfamily/Winged helix DNA-binding domain"/>
    <property type="match status" value="1"/>
</dbReference>
<dbReference type="EMBL" id="RBCJ01000005">
    <property type="protein sequence ID" value="RKN77895.1"/>
    <property type="molecule type" value="Genomic_DNA"/>
</dbReference>
<dbReference type="InterPro" id="IPR036388">
    <property type="entry name" value="WH-like_DNA-bd_sf"/>
</dbReference>
<evidence type="ECO:0000259" key="6">
    <source>
        <dbReference type="Pfam" id="PF08281"/>
    </source>
</evidence>
<dbReference type="GO" id="GO:0006352">
    <property type="term" value="P:DNA-templated transcription initiation"/>
    <property type="evidence" value="ECO:0007669"/>
    <property type="project" value="InterPro"/>
</dbReference>
<dbReference type="OrthoDB" id="9150024at2"/>
<evidence type="ECO:0000256" key="4">
    <source>
        <dbReference type="ARBA" id="ARBA00023163"/>
    </source>
</evidence>
<dbReference type="InterPro" id="IPR013249">
    <property type="entry name" value="RNA_pol_sigma70_r4_t2"/>
</dbReference>
<keyword evidence="3" id="KW-0731">Sigma factor</keyword>
<dbReference type="AlphaFoldDB" id="A0A3B0BWU3"/>
<name>A0A3B0BWU3_9FLAO</name>
<dbReference type="SUPFAM" id="SSF88946">
    <property type="entry name" value="Sigma2 domain of RNA polymerase sigma factors"/>
    <property type="match status" value="1"/>
</dbReference>
<accession>A0A3B0BWU3</accession>
<protein>
    <submittedName>
        <fullName evidence="7">Sigma-70 family RNA polymerase sigma factor</fullName>
    </submittedName>
</protein>
<comment type="caution">
    <text evidence="7">The sequence shown here is derived from an EMBL/GenBank/DDBJ whole genome shotgun (WGS) entry which is preliminary data.</text>
</comment>
<dbReference type="GO" id="GO:0016987">
    <property type="term" value="F:sigma factor activity"/>
    <property type="evidence" value="ECO:0007669"/>
    <property type="project" value="UniProtKB-KW"/>
</dbReference>
<dbReference type="Gene3D" id="1.10.1740.10">
    <property type="match status" value="1"/>
</dbReference>
<dbReference type="InterPro" id="IPR013325">
    <property type="entry name" value="RNA_pol_sigma_r2"/>
</dbReference>
<evidence type="ECO:0000256" key="1">
    <source>
        <dbReference type="ARBA" id="ARBA00010641"/>
    </source>
</evidence>
<dbReference type="InterPro" id="IPR039425">
    <property type="entry name" value="RNA_pol_sigma-70-like"/>
</dbReference>
<keyword evidence="4" id="KW-0804">Transcription</keyword>
<evidence type="ECO:0000256" key="3">
    <source>
        <dbReference type="ARBA" id="ARBA00023082"/>
    </source>
</evidence>
<keyword evidence="8" id="KW-1185">Reference proteome</keyword>
<keyword evidence="2" id="KW-0805">Transcription regulation</keyword>
<gene>
    <name evidence="7" type="ORF">D7Z94_21955</name>
</gene>
<dbReference type="GO" id="GO:0003677">
    <property type="term" value="F:DNA binding"/>
    <property type="evidence" value="ECO:0007669"/>
    <property type="project" value="InterPro"/>
</dbReference>
<dbReference type="Pfam" id="PF08281">
    <property type="entry name" value="Sigma70_r4_2"/>
    <property type="match status" value="1"/>
</dbReference>
<feature type="domain" description="RNA polymerase sigma factor 70 region 4 type 2" evidence="6">
    <location>
        <begin position="130"/>
        <end position="181"/>
    </location>
</feature>
<sequence length="200" mass="23875">MNTLKKDINNEHGLWTSFLDGNKVAFATIYTRHVDALYSYGFKICPNTDLVKDSIQDVFIDLFQHREQLSKPSNIKFYLFKVLKHTVFRKLRKERKFGELSEQTLGLFQTEYSIEKKTILNEIERNRSLLIHKTLAQLSSKQREILYLRFTMGFSYTEISEIVTIDHNSVRKQVYRAIKKLRECDHFKNNECILLFYQLY</sequence>
<dbReference type="InterPro" id="IPR013324">
    <property type="entry name" value="RNA_pol_sigma_r3/r4-like"/>
</dbReference>
<dbReference type="Pfam" id="PF04542">
    <property type="entry name" value="Sigma70_r2"/>
    <property type="match status" value="1"/>
</dbReference>
<dbReference type="NCBIfam" id="TIGR02937">
    <property type="entry name" value="sigma70-ECF"/>
    <property type="match status" value="1"/>
</dbReference>
<dbReference type="PANTHER" id="PTHR43133">
    <property type="entry name" value="RNA POLYMERASE ECF-TYPE SIGMA FACTO"/>
    <property type="match status" value="1"/>
</dbReference>
<dbReference type="CDD" id="cd06171">
    <property type="entry name" value="Sigma70_r4"/>
    <property type="match status" value="1"/>
</dbReference>
<dbReference type="RefSeq" id="WP_120713792.1">
    <property type="nucleotide sequence ID" value="NZ_RBCJ01000005.1"/>
</dbReference>
<dbReference type="Proteomes" id="UP000276603">
    <property type="component" value="Unassembled WGS sequence"/>
</dbReference>
<dbReference type="SUPFAM" id="SSF88659">
    <property type="entry name" value="Sigma3 and sigma4 domains of RNA polymerase sigma factors"/>
    <property type="match status" value="1"/>
</dbReference>
<dbReference type="InterPro" id="IPR007627">
    <property type="entry name" value="RNA_pol_sigma70_r2"/>
</dbReference>